<evidence type="ECO:0000313" key="2">
    <source>
        <dbReference type="EMBL" id="CAD1477344.1"/>
    </source>
</evidence>
<evidence type="ECO:0000256" key="1">
    <source>
        <dbReference type="SAM" id="MobiDB-lite"/>
    </source>
</evidence>
<organism evidence="2 3">
    <name type="scientific">Heterotrigona itama</name>
    <dbReference type="NCBI Taxonomy" id="395501"/>
    <lineage>
        <taxon>Eukaryota</taxon>
        <taxon>Metazoa</taxon>
        <taxon>Ecdysozoa</taxon>
        <taxon>Arthropoda</taxon>
        <taxon>Hexapoda</taxon>
        <taxon>Insecta</taxon>
        <taxon>Pterygota</taxon>
        <taxon>Neoptera</taxon>
        <taxon>Endopterygota</taxon>
        <taxon>Hymenoptera</taxon>
        <taxon>Apocrita</taxon>
        <taxon>Aculeata</taxon>
        <taxon>Apoidea</taxon>
        <taxon>Anthophila</taxon>
        <taxon>Apidae</taxon>
        <taxon>Heterotrigona</taxon>
    </lineage>
</organism>
<protein>
    <submittedName>
        <fullName evidence="2">Uncharacterized protein</fullName>
    </submittedName>
</protein>
<comment type="caution">
    <text evidence="2">The sequence shown here is derived from an EMBL/GenBank/DDBJ whole genome shotgun (WGS) entry which is preliminary data.</text>
</comment>
<feature type="compositionally biased region" description="Polar residues" evidence="1">
    <location>
        <begin position="72"/>
        <end position="81"/>
    </location>
</feature>
<reference evidence="2" key="1">
    <citation type="submission" date="2020-07" db="EMBL/GenBank/DDBJ databases">
        <authorList>
            <person name="Nazaruddin N."/>
        </authorList>
    </citation>
    <scope>NUCLEOTIDE SEQUENCE</scope>
</reference>
<sequence>KQCRIAVCHVAMDAGACTMETGYTQCIMAQRGEFEAAVGPPPFRSPPPGPSPTRFYSGSPPSRSKEFPSRPSAEQQATDFSSVDVEDCYVHTCICRHNSVLAAACNNPFIVRHLSARYIEGKSAVRTEEKKKKRRRKGG</sequence>
<feature type="non-terminal residue" evidence="2">
    <location>
        <position position="1"/>
    </location>
</feature>
<name>A0A6V7HBI1_9HYME</name>
<keyword evidence="3" id="KW-1185">Reference proteome</keyword>
<gene>
    <name evidence="2" type="ORF">MHI_LOCUS722471</name>
</gene>
<evidence type="ECO:0000313" key="3">
    <source>
        <dbReference type="Proteomes" id="UP000752696"/>
    </source>
</evidence>
<accession>A0A6V7HBI1</accession>
<dbReference type="AlphaFoldDB" id="A0A6V7HBI1"/>
<dbReference type="Proteomes" id="UP000752696">
    <property type="component" value="Unassembled WGS sequence"/>
</dbReference>
<proteinExistence type="predicted"/>
<dbReference type="EMBL" id="CAJDYZ010009969">
    <property type="protein sequence ID" value="CAD1477344.1"/>
    <property type="molecule type" value="Genomic_DNA"/>
</dbReference>
<feature type="compositionally biased region" description="Pro residues" evidence="1">
    <location>
        <begin position="39"/>
        <end position="51"/>
    </location>
</feature>
<feature type="region of interest" description="Disordered" evidence="1">
    <location>
        <begin position="37"/>
        <end position="81"/>
    </location>
</feature>